<keyword evidence="1" id="KW-0732">Signal</keyword>
<gene>
    <name evidence="2" type="ordered locus">bll8074</name>
</gene>
<dbReference type="EnsemblBacteria" id="BAC53339">
    <property type="protein sequence ID" value="BAC53339"/>
    <property type="gene ID" value="BAC53339"/>
</dbReference>
<dbReference type="EMBL" id="BA000040">
    <property type="protein sequence ID" value="BAC53339.1"/>
    <property type="molecule type" value="Genomic_DNA"/>
</dbReference>
<dbReference type="PROSITE" id="PS51257">
    <property type="entry name" value="PROKAR_LIPOPROTEIN"/>
    <property type="match status" value="1"/>
</dbReference>
<dbReference type="RefSeq" id="WP_011090797.1">
    <property type="nucleotide sequence ID" value="NC_004463.1"/>
</dbReference>
<dbReference type="HOGENOM" id="CLU_097485_0_0_5"/>
<evidence type="ECO:0000256" key="1">
    <source>
        <dbReference type="SAM" id="SignalP"/>
    </source>
</evidence>
<proteinExistence type="predicted"/>
<protein>
    <submittedName>
        <fullName evidence="2">Bll8074 protein</fullName>
    </submittedName>
</protein>
<name>Q89BS4_BRADU</name>
<dbReference type="Gene3D" id="2.60.120.560">
    <property type="entry name" value="Exo-inulinase, domain 1"/>
    <property type="match status" value="1"/>
</dbReference>
<reference evidence="3" key="1">
    <citation type="journal article" date="2002" name="DNA Res.">
        <title>Complete genomic sequence of nitrogen-fixing symbiotic bacterium Bradyrhizobium japonicum USDA110.</title>
        <authorList>
            <person name="Kaneko T."/>
            <person name="Nakamura Y."/>
            <person name="Sato S."/>
            <person name="Minamisawa K."/>
            <person name="Uchiumi T."/>
            <person name="Sasamoto S."/>
            <person name="Watanabe A."/>
            <person name="Idesawa K."/>
            <person name="Iriguchi M."/>
            <person name="Kawashima K."/>
            <person name="Kohara M."/>
            <person name="Matsumoto M."/>
            <person name="Shimpo S."/>
            <person name="Tsuruoka H."/>
            <person name="Wada T."/>
            <person name="Yamada M."/>
            <person name="Tabata S."/>
        </authorList>
    </citation>
    <scope>NUCLEOTIDE SEQUENCE [LARGE SCALE GENOMIC DNA]</scope>
    <source>
        <strain evidence="3">JCM 10833 / BCRC 13528 / IAM 13628 / NBRC 14792 / USDA 110</strain>
    </source>
</reference>
<dbReference type="Proteomes" id="UP000002526">
    <property type="component" value="Chromosome"/>
</dbReference>
<dbReference type="KEGG" id="bja:bll8074"/>
<dbReference type="OrthoDB" id="9791814at2"/>
<evidence type="ECO:0000313" key="3">
    <source>
        <dbReference type="Proteomes" id="UP000002526"/>
    </source>
</evidence>
<dbReference type="InParanoid" id="Q89BS4"/>
<dbReference type="AlphaFoldDB" id="Q89BS4"/>
<feature type="chain" id="PRO_5004305716" evidence="1">
    <location>
        <begin position="24"/>
        <end position="213"/>
    </location>
</feature>
<sequence>MRTRYFPCLLPICMLLFACGPTASHPSADTVTFDTSERLADFDFGALGDGGPPKWSIIDDDAGRGLARTASEPSESRLAFAFYRHFSGRDVYVSTRFLTNGKNDPAAGLVVRFRSPDDHYAVRADAIENSVTLYRIAAGRREVLGSMDIGVSGEARHTLGIAASEDRFTVFFDGKELFVATDRRFPGPPGKVGLWTQADSTTLFESLQVSSLH</sequence>
<evidence type="ECO:0000313" key="2">
    <source>
        <dbReference type="EMBL" id="BAC53339.1"/>
    </source>
</evidence>
<dbReference type="GeneID" id="46494987"/>
<organism evidence="2 3">
    <name type="scientific">Bradyrhizobium diazoefficiens (strain JCM 10833 / BCRC 13528 / IAM 13628 / NBRC 14792 / USDA 110)</name>
    <dbReference type="NCBI Taxonomy" id="224911"/>
    <lineage>
        <taxon>Bacteria</taxon>
        <taxon>Pseudomonadati</taxon>
        <taxon>Pseudomonadota</taxon>
        <taxon>Alphaproteobacteria</taxon>
        <taxon>Hyphomicrobiales</taxon>
        <taxon>Nitrobacteraceae</taxon>
        <taxon>Bradyrhizobium</taxon>
    </lineage>
</organism>
<accession>Q89BS4</accession>
<dbReference type="PATRIC" id="fig|224911.5.peg.8307"/>
<dbReference type="eggNOG" id="COG3848">
    <property type="taxonomic scope" value="Bacteria"/>
</dbReference>
<keyword evidence="3" id="KW-1185">Reference proteome</keyword>
<feature type="signal peptide" evidence="1">
    <location>
        <begin position="1"/>
        <end position="23"/>
    </location>
</feature>